<dbReference type="AlphaFoldDB" id="A0A7L5BUN4"/>
<evidence type="ECO:0000313" key="3">
    <source>
        <dbReference type="Proteomes" id="UP000503336"/>
    </source>
</evidence>
<evidence type="ECO:0000313" key="2">
    <source>
        <dbReference type="EMBL" id="QIE54438.1"/>
    </source>
</evidence>
<dbReference type="EMBL" id="CP049056">
    <property type="protein sequence ID" value="QIE54438.1"/>
    <property type="molecule type" value="Genomic_DNA"/>
</dbReference>
<dbReference type="Pfam" id="PF13031">
    <property type="entry name" value="DUF3892"/>
    <property type="match status" value="1"/>
</dbReference>
<keyword evidence="3" id="KW-1185">Reference proteome</keyword>
<proteinExistence type="predicted"/>
<name>A0A7L5BUN4_9RHOB</name>
<reference evidence="2 3" key="1">
    <citation type="submission" date="2020-02" db="EMBL/GenBank/DDBJ databases">
        <title>complete genome sequence of Rhodobacteraceae bacterium.</title>
        <authorList>
            <person name="Park J."/>
            <person name="Kim Y.-S."/>
            <person name="Kim K.-H."/>
        </authorList>
    </citation>
    <scope>NUCLEOTIDE SEQUENCE [LARGE SCALE GENOMIC DNA]</scope>
    <source>
        <strain evidence="2 3">RR4-56</strain>
    </source>
</reference>
<sequence length="95" mass="10931">MTNRVTCINKTDRYNPWERIDRLGGTKDSDGSRWGCTQQECVAYIEKGYEFYVDTNGHREYLVVGKSSQGNKYVKTEADQDTQDNLLSLPECPRS</sequence>
<evidence type="ECO:0000256" key="1">
    <source>
        <dbReference type="SAM" id="MobiDB-lite"/>
    </source>
</evidence>
<dbReference type="Proteomes" id="UP000503336">
    <property type="component" value="Chromosome"/>
</dbReference>
<organism evidence="2 3">
    <name type="scientific">Pikeienuella piscinae</name>
    <dbReference type="NCBI Taxonomy" id="2748098"/>
    <lineage>
        <taxon>Bacteria</taxon>
        <taxon>Pseudomonadati</taxon>
        <taxon>Pseudomonadota</taxon>
        <taxon>Alphaproteobacteria</taxon>
        <taxon>Rhodobacterales</taxon>
        <taxon>Paracoccaceae</taxon>
        <taxon>Pikeienuella</taxon>
    </lineage>
</organism>
<accession>A0A7L5BUN4</accession>
<dbReference type="InterPro" id="IPR024997">
    <property type="entry name" value="DUF3892"/>
</dbReference>
<gene>
    <name evidence="2" type="ORF">G5B40_02690</name>
</gene>
<dbReference type="RefSeq" id="WP_165094668.1">
    <property type="nucleotide sequence ID" value="NZ_CP049056.1"/>
</dbReference>
<protein>
    <submittedName>
        <fullName evidence="2">DUF3892 domain-containing protein</fullName>
    </submittedName>
</protein>
<dbReference type="KEGG" id="hdh:G5B40_02690"/>
<feature type="region of interest" description="Disordered" evidence="1">
    <location>
        <begin position="73"/>
        <end position="95"/>
    </location>
</feature>